<dbReference type="Proteomes" id="UP001174694">
    <property type="component" value="Unassembled WGS sequence"/>
</dbReference>
<dbReference type="GO" id="GO:0019239">
    <property type="term" value="F:deaminase activity"/>
    <property type="evidence" value="ECO:0007669"/>
    <property type="project" value="TreeGrafter"/>
</dbReference>
<proteinExistence type="inferred from homology"/>
<dbReference type="AlphaFoldDB" id="A0AA38RQI9"/>
<sequence length="153" mass="15856">MSSSIVATVNREDQPPLASTFSALSIVPIPPHKPAVHLLHTAGQVGLPSPSSPSAALPTSFREQAENAFANVAACLALGGATPRDITKITIYVVDYELSMRAVLAEVITAFFSTGGSEKPHAPPSTLLGVAALASKEFLIEVDAEAVVVARPE</sequence>
<gene>
    <name evidence="2" type="ORF">NKR23_g6082</name>
</gene>
<comment type="caution">
    <text evidence="2">The sequence shown here is derived from an EMBL/GenBank/DDBJ whole genome shotgun (WGS) entry which is preliminary data.</text>
</comment>
<dbReference type="Gene3D" id="3.30.1330.40">
    <property type="entry name" value="RutC-like"/>
    <property type="match status" value="1"/>
</dbReference>
<dbReference type="InterPro" id="IPR006175">
    <property type="entry name" value="YjgF/YER057c/UK114"/>
</dbReference>
<dbReference type="GO" id="GO:0005829">
    <property type="term" value="C:cytosol"/>
    <property type="evidence" value="ECO:0007669"/>
    <property type="project" value="TreeGrafter"/>
</dbReference>
<dbReference type="PANTHER" id="PTHR11803:SF58">
    <property type="entry name" value="PROTEIN HMF1-RELATED"/>
    <property type="match status" value="1"/>
</dbReference>
<comment type="similarity">
    <text evidence="1">Belongs to the RutC family.</text>
</comment>
<dbReference type="InterPro" id="IPR035959">
    <property type="entry name" value="RutC-like_sf"/>
</dbReference>
<dbReference type="SUPFAM" id="SSF55298">
    <property type="entry name" value="YjgF-like"/>
    <property type="match status" value="1"/>
</dbReference>
<name>A0AA38RQI9_9PEZI</name>
<dbReference type="CDD" id="cd00448">
    <property type="entry name" value="YjgF_YER057c_UK114_family"/>
    <property type="match status" value="1"/>
</dbReference>
<keyword evidence="3" id="KW-1185">Reference proteome</keyword>
<dbReference type="Pfam" id="PF01042">
    <property type="entry name" value="Ribonuc_L-PSP"/>
    <property type="match status" value="1"/>
</dbReference>
<accession>A0AA38RQI9</accession>
<protein>
    <recommendedName>
        <fullName evidence="4">YjgF-like protein</fullName>
    </recommendedName>
</protein>
<evidence type="ECO:0008006" key="4">
    <source>
        <dbReference type="Google" id="ProtNLM"/>
    </source>
</evidence>
<reference evidence="2" key="1">
    <citation type="submission" date="2022-07" db="EMBL/GenBank/DDBJ databases">
        <title>Fungi with potential for degradation of polypropylene.</title>
        <authorList>
            <person name="Gostincar C."/>
        </authorList>
    </citation>
    <scope>NUCLEOTIDE SEQUENCE</scope>
    <source>
        <strain evidence="2">EXF-13308</strain>
    </source>
</reference>
<organism evidence="2 3">
    <name type="scientific">Pleurostoma richardsiae</name>
    <dbReference type="NCBI Taxonomy" id="41990"/>
    <lineage>
        <taxon>Eukaryota</taxon>
        <taxon>Fungi</taxon>
        <taxon>Dikarya</taxon>
        <taxon>Ascomycota</taxon>
        <taxon>Pezizomycotina</taxon>
        <taxon>Sordariomycetes</taxon>
        <taxon>Sordariomycetidae</taxon>
        <taxon>Calosphaeriales</taxon>
        <taxon>Pleurostomataceae</taxon>
        <taxon>Pleurostoma</taxon>
    </lineage>
</organism>
<evidence type="ECO:0000256" key="1">
    <source>
        <dbReference type="ARBA" id="ARBA00010552"/>
    </source>
</evidence>
<dbReference type="PANTHER" id="PTHR11803">
    <property type="entry name" value="2-IMINOBUTANOATE/2-IMINOPROPANOATE DEAMINASE RIDA"/>
    <property type="match status" value="1"/>
</dbReference>
<dbReference type="EMBL" id="JANBVO010000017">
    <property type="protein sequence ID" value="KAJ9144214.1"/>
    <property type="molecule type" value="Genomic_DNA"/>
</dbReference>
<evidence type="ECO:0000313" key="2">
    <source>
        <dbReference type="EMBL" id="KAJ9144214.1"/>
    </source>
</evidence>
<evidence type="ECO:0000313" key="3">
    <source>
        <dbReference type="Proteomes" id="UP001174694"/>
    </source>
</evidence>